<feature type="region of interest" description="Disordered" evidence="1">
    <location>
        <begin position="406"/>
        <end position="425"/>
    </location>
</feature>
<comment type="caution">
    <text evidence="2">The sequence shown here is derived from an EMBL/GenBank/DDBJ whole genome shotgun (WGS) entry which is preliminary data.</text>
</comment>
<feature type="region of interest" description="Disordered" evidence="1">
    <location>
        <begin position="327"/>
        <end position="370"/>
    </location>
</feature>
<reference evidence="2" key="1">
    <citation type="submission" date="2021-03" db="EMBL/GenBank/DDBJ databases">
        <authorList>
            <person name="Tagirdzhanova G."/>
        </authorList>
    </citation>
    <scope>NUCLEOTIDE SEQUENCE</scope>
</reference>
<evidence type="ECO:0000256" key="1">
    <source>
        <dbReference type="SAM" id="MobiDB-lite"/>
    </source>
</evidence>
<dbReference type="EMBL" id="CAJPDS010000012">
    <property type="protein sequence ID" value="CAF9913132.1"/>
    <property type="molecule type" value="Genomic_DNA"/>
</dbReference>
<gene>
    <name evidence="2" type="ORF">HETSPECPRED_001336</name>
</gene>
<feature type="region of interest" description="Disordered" evidence="1">
    <location>
        <begin position="1"/>
        <end position="94"/>
    </location>
</feature>
<evidence type="ECO:0000313" key="3">
    <source>
        <dbReference type="Proteomes" id="UP000664521"/>
    </source>
</evidence>
<feature type="region of interest" description="Disordered" evidence="1">
    <location>
        <begin position="292"/>
        <end position="315"/>
    </location>
</feature>
<protein>
    <submittedName>
        <fullName evidence="2">Uncharacterized protein</fullName>
    </submittedName>
</protein>
<proteinExistence type="predicted"/>
<accession>A0A8H3I314</accession>
<keyword evidence="3" id="KW-1185">Reference proteome</keyword>
<organism evidence="2 3">
    <name type="scientific">Heterodermia speciosa</name>
    <dbReference type="NCBI Taxonomy" id="116794"/>
    <lineage>
        <taxon>Eukaryota</taxon>
        <taxon>Fungi</taxon>
        <taxon>Dikarya</taxon>
        <taxon>Ascomycota</taxon>
        <taxon>Pezizomycotina</taxon>
        <taxon>Lecanoromycetes</taxon>
        <taxon>OSLEUM clade</taxon>
        <taxon>Lecanoromycetidae</taxon>
        <taxon>Caliciales</taxon>
        <taxon>Physciaceae</taxon>
        <taxon>Heterodermia</taxon>
    </lineage>
</organism>
<evidence type="ECO:0000313" key="2">
    <source>
        <dbReference type="EMBL" id="CAF9913132.1"/>
    </source>
</evidence>
<dbReference type="AlphaFoldDB" id="A0A8H3I314"/>
<dbReference type="Proteomes" id="UP000664521">
    <property type="component" value="Unassembled WGS sequence"/>
</dbReference>
<name>A0A8H3I314_9LECA</name>
<feature type="compositionally biased region" description="Low complexity" evidence="1">
    <location>
        <begin position="354"/>
        <end position="367"/>
    </location>
</feature>
<sequence>MAISGYDVPAVQIKHHPVDKARSQPSLDGASIDTGDDNSVQRLTSLNLRASMSGSSFNQRDSSIRGTSSSKRQPGSTKQEPHKASTIPPTYPWLKEKRLRPQVQHIPGSFGSILEPPAQQGSGLTSSARNELTSTTPINIESAHPQEAHHVSSSTALESLHHVKGGDATSVLSKVSLRGKGSQASLKSIASARALMKPHAEGLLSRQAVQPVVTREIEQAHSNHIISDALPLTPKTTNQAQIHFDVQRGPEKDSVVKQSLALGPVNGTPISQLLSELPPIKQSTVDYLNATQNTPERFDDGPQSEPPPQSIQEHYRELDSHDEAAGLKLSGRSDLPVKSFQPADRLPEKRKGSRSTQSRSSPSTPLSIASRKAASLSRAITVLSQFSSRSNLGTLPLRSSTNYEKIGSGEDSYPTDAAGNGAPSGQRSNWVSFSSLCSPIKTIHEFSRHSLEHFARR</sequence>
<feature type="compositionally biased region" description="Polar residues" evidence="1">
    <location>
        <begin position="37"/>
        <end position="78"/>
    </location>
</feature>